<dbReference type="InterPro" id="IPR017900">
    <property type="entry name" value="4Fe4S_Fe_S_CS"/>
</dbReference>
<organism evidence="3">
    <name type="scientific">Hexamita inflata</name>
    <dbReference type="NCBI Taxonomy" id="28002"/>
    <lineage>
        <taxon>Eukaryota</taxon>
        <taxon>Metamonada</taxon>
        <taxon>Diplomonadida</taxon>
        <taxon>Hexamitidae</taxon>
        <taxon>Hexamitinae</taxon>
        <taxon>Hexamita</taxon>
    </lineage>
</organism>
<evidence type="ECO:0000313" key="5">
    <source>
        <dbReference type="Proteomes" id="UP001642409"/>
    </source>
</evidence>
<dbReference type="EMBL" id="CATOUU010000825">
    <property type="protein sequence ID" value="CAI9951605.1"/>
    <property type="molecule type" value="Genomic_DNA"/>
</dbReference>
<comment type="caution">
    <text evidence="3">The sequence shown here is derived from an EMBL/GenBank/DDBJ whole genome shotgun (WGS) entry which is preliminary data.</text>
</comment>
<dbReference type="EMBL" id="CAXDID020000055">
    <property type="protein sequence ID" value="CAL6007018.1"/>
    <property type="molecule type" value="Genomic_DNA"/>
</dbReference>
<evidence type="ECO:0000256" key="1">
    <source>
        <dbReference type="SAM" id="MobiDB-lite"/>
    </source>
</evidence>
<dbReference type="PROSITE" id="PS51379">
    <property type="entry name" value="4FE4S_FER_2"/>
    <property type="match status" value="1"/>
</dbReference>
<gene>
    <name evidence="4" type="ORF">HINF_LOCUS20432</name>
    <name evidence="3" type="ORF">HINF_LOCUS39250</name>
</gene>
<reference evidence="4 5" key="2">
    <citation type="submission" date="2024-07" db="EMBL/GenBank/DDBJ databases">
        <authorList>
            <person name="Akdeniz Z."/>
        </authorList>
    </citation>
    <scope>NUCLEOTIDE SEQUENCE [LARGE SCALE GENOMIC DNA]</scope>
</reference>
<sequence>MINQETNKQLTSKNYQYSNFDAYIVGCFTDCLVAPPYVLSYLNNYPQAFLKNKYVLTFNEHGGDGGSVQHNLHQLFLRNEAKPVSHIKINYCNNYIGLTYPKNELEIQGIKRDQLAQVHPKCVLYNNLLQNKAQYVFPKQSCGPRFGSFLTTPLFKKITNVMSMKYTVNDNCTGCSTCVDNCPQAIIELIEGKAAFTNEKRCIGCYLLRLPVQAEPNYQRDDHLAHAPLRSERSQRKSAAPRKGSSRKSVRPGFEINGGRRYATERYSGYRRTKRSKLHVSEGSWSQEQKQHDYRCLDCREPVRRACHHVHPDNQVQGHEAKAKPQEAGHTFQLQRRLHRYSTSELILFIVLWRKYYLDEHTLQQYYRNSILIFDGYY</sequence>
<dbReference type="PROSITE" id="PS00198">
    <property type="entry name" value="4FE4S_FER_1"/>
    <property type="match status" value="1"/>
</dbReference>
<accession>A0AA86QHA3</accession>
<proteinExistence type="predicted"/>
<evidence type="ECO:0000313" key="3">
    <source>
        <dbReference type="EMBL" id="CAI9951605.1"/>
    </source>
</evidence>
<evidence type="ECO:0000259" key="2">
    <source>
        <dbReference type="PROSITE" id="PS51379"/>
    </source>
</evidence>
<dbReference type="SUPFAM" id="SSF54862">
    <property type="entry name" value="4Fe-4S ferredoxins"/>
    <property type="match status" value="1"/>
</dbReference>
<feature type="compositionally biased region" description="Basic and acidic residues" evidence="1">
    <location>
        <begin position="225"/>
        <end position="235"/>
    </location>
</feature>
<feature type="domain" description="4Fe-4S ferredoxin-type" evidence="2">
    <location>
        <begin position="164"/>
        <end position="192"/>
    </location>
</feature>
<protein>
    <submittedName>
        <fullName evidence="3">4Fe-4S ferredoxin iron-sulfur binding domain protein</fullName>
    </submittedName>
    <submittedName>
        <fullName evidence="4">4Fe-4S_ferredoxin iron-sulfur binding domain protein</fullName>
    </submittedName>
</protein>
<dbReference type="AlphaFoldDB" id="A0AA86QHA3"/>
<keyword evidence="5" id="KW-1185">Reference proteome</keyword>
<evidence type="ECO:0000313" key="4">
    <source>
        <dbReference type="EMBL" id="CAL6007018.1"/>
    </source>
</evidence>
<dbReference type="Pfam" id="PF13237">
    <property type="entry name" value="Fer4_10"/>
    <property type="match status" value="1"/>
</dbReference>
<dbReference type="InterPro" id="IPR017896">
    <property type="entry name" value="4Fe4S_Fe-S-bd"/>
</dbReference>
<name>A0AA86QHA3_9EUKA</name>
<reference evidence="3" key="1">
    <citation type="submission" date="2023-06" db="EMBL/GenBank/DDBJ databases">
        <authorList>
            <person name="Kurt Z."/>
        </authorList>
    </citation>
    <scope>NUCLEOTIDE SEQUENCE</scope>
</reference>
<dbReference type="Proteomes" id="UP001642409">
    <property type="component" value="Unassembled WGS sequence"/>
</dbReference>
<feature type="region of interest" description="Disordered" evidence="1">
    <location>
        <begin position="225"/>
        <end position="255"/>
    </location>
</feature>
<dbReference type="Gene3D" id="3.30.70.20">
    <property type="match status" value="1"/>
</dbReference>